<proteinExistence type="predicted"/>
<dbReference type="EMBL" id="SRLO01000162">
    <property type="protein sequence ID" value="TNN70530.1"/>
    <property type="molecule type" value="Genomic_DNA"/>
</dbReference>
<keyword evidence="2" id="KW-1185">Reference proteome</keyword>
<organism evidence="1 2">
    <name type="scientific">Liparis tanakae</name>
    <name type="common">Tanaka's snailfish</name>
    <dbReference type="NCBI Taxonomy" id="230148"/>
    <lineage>
        <taxon>Eukaryota</taxon>
        <taxon>Metazoa</taxon>
        <taxon>Chordata</taxon>
        <taxon>Craniata</taxon>
        <taxon>Vertebrata</taxon>
        <taxon>Euteleostomi</taxon>
        <taxon>Actinopterygii</taxon>
        <taxon>Neopterygii</taxon>
        <taxon>Teleostei</taxon>
        <taxon>Neoteleostei</taxon>
        <taxon>Acanthomorphata</taxon>
        <taxon>Eupercaria</taxon>
        <taxon>Perciformes</taxon>
        <taxon>Cottioidei</taxon>
        <taxon>Cottales</taxon>
        <taxon>Liparidae</taxon>
        <taxon>Liparis</taxon>
    </lineage>
</organism>
<accession>A0A4Z2HYC4</accession>
<dbReference type="Proteomes" id="UP000314294">
    <property type="component" value="Unassembled WGS sequence"/>
</dbReference>
<gene>
    <name evidence="1" type="ORF">EYF80_019265</name>
</gene>
<evidence type="ECO:0000313" key="1">
    <source>
        <dbReference type="EMBL" id="TNN70530.1"/>
    </source>
</evidence>
<name>A0A4Z2HYC4_9TELE</name>
<reference evidence="1 2" key="1">
    <citation type="submission" date="2019-03" db="EMBL/GenBank/DDBJ databases">
        <title>First draft genome of Liparis tanakae, snailfish: a comprehensive survey of snailfish specific genes.</title>
        <authorList>
            <person name="Kim W."/>
            <person name="Song I."/>
            <person name="Jeong J.-H."/>
            <person name="Kim D."/>
            <person name="Kim S."/>
            <person name="Ryu S."/>
            <person name="Song J.Y."/>
            <person name="Lee S.K."/>
        </authorList>
    </citation>
    <scope>NUCLEOTIDE SEQUENCE [LARGE SCALE GENOMIC DNA]</scope>
    <source>
        <tissue evidence="1">Muscle</tissue>
    </source>
</reference>
<dbReference type="AlphaFoldDB" id="A0A4Z2HYC4"/>
<comment type="caution">
    <text evidence="1">The sequence shown here is derived from an EMBL/GenBank/DDBJ whole genome shotgun (WGS) entry which is preliminary data.</text>
</comment>
<sequence>MAICASATGIGGLWAENCMANKQLGIAVLRLSVARHGCLPVVKQSLEKKTHKHPLKTGFSQRSST</sequence>
<protein>
    <submittedName>
        <fullName evidence="1">Uncharacterized protein</fullName>
    </submittedName>
</protein>
<evidence type="ECO:0000313" key="2">
    <source>
        <dbReference type="Proteomes" id="UP000314294"/>
    </source>
</evidence>